<gene>
    <name evidence="2" type="ORF">PLEPLA_LOCUS20083</name>
</gene>
<dbReference type="Proteomes" id="UP001153269">
    <property type="component" value="Unassembled WGS sequence"/>
</dbReference>
<comment type="caution">
    <text evidence="2">The sequence shown here is derived from an EMBL/GenBank/DDBJ whole genome shotgun (WGS) entry which is preliminary data.</text>
</comment>
<keyword evidence="3" id="KW-1185">Reference proteome</keyword>
<evidence type="ECO:0000313" key="2">
    <source>
        <dbReference type="EMBL" id="CAB1432026.1"/>
    </source>
</evidence>
<evidence type="ECO:0000313" key="3">
    <source>
        <dbReference type="Proteomes" id="UP001153269"/>
    </source>
</evidence>
<organism evidence="2 3">
    <name type="scientific">Pleuronectes platessa</name>
    <name type="common">European plaice</name>
    <dbReference type="NCBI Taxonomy" id="8262"/>
    <lineage>
        <taxon>Eukaryota</taxon>
        <taxon>Metazoa</taxon>
        <taxon>Chordata</taxon>
        <taxon>Craniata</taxon>
        <taxon>Vertebrata</taxon>
        <taxon>Euteleostomi</taxon>
        <taxon>Actinopterygii</taxon>
        <taxon>Neopterygii</taxon>
        <taxon>Teleostei</taxon>
        <taxon>Neoteleostei</taxon>
        <taxon>Acanthomorphata</taxon>
        <taxon>Carangaria</taxon>
        <taxon>Pleuronectiformes</taxon>
        <taxon>Pleuronectoidei</taxon>
        <taxon>Pleuronectidae</taxon>
        <taxon>Pleuronectes</taxon>
    </lineage>
</organism>
<name>A0A9N7UL01_PLEPL</name>
<accession>A0A9N7UL01</accession>
<proteinExistence type="predicted"/>
<protein>
    <submittedName>
        <fullName evidence="2">Uncharacterized protein</fullName>
    </submittedName>
</protein>
<sequence>MKKFNIRKVLDGLKEASSSTPSVQVGPQENHLIQESLQSEHFQLCKTVRHGFPYQPSSMAFDPGAEDTGLRHPERSPQIVSFPLP</sequence>
<reference evidence="2" key="1">
    <citation type="submission" date="2020-03" db="EMBL/GenBank/DDBJ databases">
        <authorList>
            <person name="Weist P."/>
        </authorList>
    </citation>
    <scope>NUCLEOTIDE SEQUENCE</scope>
</reference>
<dbReference type="AlphaFoldDB" id="A0A9N7UL01"/>
<feature type="region of interest" description="Disordered" evidence="1">
    <location>
        <begin position="57"/>
        <end position="85"/>
    </location>
</feature>
<evidence type="ECO:0000256" key="1">
    <source>
        <dbReference type="SAM" id="MobiDB-lite"/>
    </source>
</evidence>
<dbReference type="EMBL" id="CADEAL010001399">
    <property type="protein sequence ID" value="CAB1432026.1"/>
    <property type="molecule type" value="Genomic_DNA"/>
</dbReference>